<keyword evidence="2" id="KW-0964">Secreted</keyword>
<dbReference type="GO" id="GO:0050482">
    <property type="term" value="P:arachidonate secretion"/>
    <property type="evidence" value="ECO:0007669"/>
    <property type="project" value="InterPro"/>
</dbReference>
<sequence>MKGKIYDGKILVGDELISQLNKIKSRDKFKKMIENMKLNVQFNPDELKVKKAYAFDAGIGSNDMVINFSSSIIYLVNTDESIGILYNELPMDDHIIGRTFDKVKNALTTYDFKEKDTINVIENNVENVAELFNDYEEELPNNPDYIKGKFISKNGLGLSSWWNGDGCLPGGYQHCGGNCGYPPRKHGGGTPINATDRCCVGHDRCYANFGNNDPCCDKTLINCVKGHTTVAAAGIRIYFKRNASRC</sequence>
<evidence type="ECO:0000313" key="4">
    <source>
        <dbReference type="Proteomes" id="UP000321491"/>
    </source>
</evidence>
<dbReference type="GO" id="GO:0004623">
    <property type="term" value="F:phospholipase A2 activity"/>
    <property type="evidence" value="ECO:0007669"/>
    <property type="project" value="InterPro"/>
</dbReference>
<dbReference type="GO" id="GO:0005576">
    <property type="term" value="C:extracellular region"/>
    <property type="evidence" value="ECO:0007669"/>
    <property type="project" value="UniProtKB-SubCell"/>
</dbReference>
<proteinExistence type="predicted"/>
<dbReference type="Gene3D" id="1.20.90.10">
    <property type="entry name" value="Phospholipase A2 domain"/>
    <property type="match status" value="1"/>
</dbReference>
<evidence type="ECO:0000256" key="2">
    <source>
        <dbReference type="ARBA" id="ARBA00022525"/>
    </source>
</evidence>
<keyword evidence="4" id="KW-1185">Reference proteome</keyword>
<evidence type="ECO:0000256" key="1">
    <source>
        <dbReference type="ARBA" id="ARBA00004613"/>
    </source>
</evidence>
<reference evidence="3 4" key="1">
    <citation type="submission" date="2019-07" db="EMBL/GenBank/DDBJ databases">
        <title>Whole genome shotgun sequence of Cerasibacillus quisquiliarum NBRC 102429.</title>
        <authorList>
            <person name="Hosoyama A."/>
            <person name="Uohara A."/>
            <person name="Ohji S."/>
            <person name="Ichikawa N."/>
        </authorList>
    </citation>
    <scope>NUCLEOTIDE SEQUENCE [LARGE SCALE GENOMIC DNA]</scope>
    <source>
        <strain evidence="3 4">NBRC 102429</strain>
    </source>
</reference>
<dbReference type="PROSITE" id="PS00118">
    <property type="entry name" value="PA2_HIS"/>
    <property type="match status" value="1"/>
</dbReference>
<name>A0A511V0U3_9BACI</name>
<dbReference type="InterPro" id="IPR033113">
    <property type="entry name" value="PLA2_histidine"/>
</dbReference>
<accession>A0A511V0U3</accession>
<dbReference type="RefSeq" id="WP_146938858.1">
    <property type="nucleotide sequence ID" value="NZ_BJXW01000051.1"/>
</dbReference>
<dbReference type="SUPFAM" id="SSF48619">
    <property type="entry name" value="Phospholipase A2, PLA2"/>
    <property type="match status" value="1"/>
</dbReference>
<dbReference type="EMBL" id="BJXW01000051">
    <property type="protein sequence ID" value="GEN32525.1"/>
    <property type="molecule type" value="Genomic_DNA"/>
</dbReference>
<dbReference type="Proteomes" id="UP000321491">
    <property type="component" value="Unassembled WGS sequence"/>
</dbReference>
<protein>
    <recommendedName>
        <fullName evidence="5">Phospholipase A2 domain-containing protein</fullName>
    </recommendedName>
</protein>
<dbReference type="GO" id="GO:0006644">
    <property type="term" value="P:phospholipid metabolic process"/>
    <property type="evidence" value="ECO:0007669"/>
    <property type="project" value="InterPro"/>
</dbReference>
<dbReference type="InterPro" id="IPR036444">
    <property type="entry name" value="PLipase_A2_dom_sf"/>
</dbReference>
<evidence type="ECO:0000313" key="3">
    <source>
        <dbReference type="EMBL" id="GEN32525.1"/>
    </source>
</evidence>
<dbReference type="AlphaFoldDB" id="A0A511V0U3"/>
<comment type="subcellular location">
    <subcellularLocation>
        <location evidence="1">Secreted</location>
    </subcellularLocation>
</comment>
<organism evidence="3 4">
    <name type="scientific">Cerasibacillus quisquiliarum</name>
    <dbReference type="NCBI Taxonomy" id="227865"/>
    <lineage>
        <taxon>Bacteria</taxon>
        <taxon>Bacillati</taxon>
        <taxon>Bacillota</taxon>
        <taxon>Bacilli</taxon>
        <taxon>Bacillales</taxon>
        <taxon>Bacillaceae</taxon>
        <taxon>Cerasibacillus</taxon>
    </lineage>
</organism>
<evidence type="ECO:0008006" key="5">
    <source>
        <dbReference type="Google" id="ProtNLM"/>
    </source>
</evidence>
<comment type="caution">
    <text evidence="3">The sequence shown here is derived from an EMBL/GenBank/DDBJ whole genome shotgun (WGS) entry which is preliminary data.</text>
</comment>
<dbReference type="OrthoDB" id="5125543at2"/>
<gene>
    <name evidence="3" type="ORF">CQU01_27630</name>
</gene>